<dbReference type="Proteomes" id="UP000233469">
    <property type="component" value="Unassembled WGS sequence"/>
</dbReference>
<keyword evidence="4" id="KW-0418">Kinase</keyword>
<gene>
    <name evidence="4" type="ORF">RhiirC2_694203</name>
</gene>
<name>A0A2N1NKR5_9GLOM</name>
<comment type="caution">
    <text evidence="4">The sequence shown here is derived from an EMBL/GenBank/DDBJ whole genome shotgun (WGS) entry which is preliminary data.</text>
</comment>
<dbReference type="EMBL" id="LLXL01000302">
    <property type="protein sequence ID" value="PKK74450.1"/>
    <property type="molecule type" value="Genomic_DNA"/>
</dbReference>
<sequence>MAPEVLRGKPFTQASDIYSFSMIMWEFTSGVPPFNSSAHNIELSLSICKGERPEIIENTPQCYVDLMKKCWNEDPLERPSALEIKNIIGNWIFYSSDKINDELLGNIMEFINAPIEHNNLAIETHLKAVYTSQLLAFTSRRLFDSEDSQVYEISLSEDLNDCIIDTGLLLGLFDFNEKLNEILKNKELQVYEISTSEDLNDCCIRCYF</sequence>
<dbReference type="PROSITE" id="PS50011">
    <property type="entry name" value="PROTEIN_KINASE_DOM"/>
    <property type="match status" value="1"/>
</dbReference>
<evidence type="ECO:0000256" key="2">
    <source>
        <dbReference type="ARBA" id="ARBA00022840"/>
    </source>
</evidence>
<dbReference type="GO" id="GO:0005524">
    <property type="term" value="F:ATP binding"/>
    <property type="evidence" value="ECO:0007669"/>
    <property type="project" value="UniProtKB-KW"/>
</dbReference>
<dbReference type="VEuPathDB" id="FungiDB:RhiirA1_384612"/>
<dbReference type="AlphaFoldDB" id="A0A2N1NKR5"/>
<dbReference type="InterPro" id="IPR000719">
    <property type="entry name" value="Prot_kinase_dom"/>
</dbReference>
<dbReference type="Pfam" id="PF07714">
    <property type="entry name" value="PK_Tyr_Ser-Thr"/>
    <property type="match status" value="1"/>
</dbReference>
<dbReference type="VEuPathDB" id="FungiDB:RhiirFUN_016934"/>
<dbReference type="InterPro" id="IPR011009">
    <property type="entry name" value="Kinase-like_dom_sf"/>
</dbReference>
<feature type="domain" description="Protein kinase" evidence="3">
    <location>
        <begin position="1"/>
        <end position="92"/>
    </location>
</feature>
<reference evidence="4 5" key="2">
    <citation type="submission" date="2017-10" db="EMBL/GenBank/DDBJ databases">
        <title>Extensive intraspecific genome diversity in a model arbuscular mycorrhizal fungus.</title>
        <authorList>
            <person name="Chen E.C.H."/>
            <person name="Morin E."/>
            <person name="Baudet D."/>
            <person name="Noel J."/>
            <person name="Ndikumana S."/>
            <person name="Charron P."/>
            <person name="St-Onge C."/>
            <person name="Giorgi J."/>
            <person name="Grigoriev I.V."/>
            <person name="Roux C."/>
            <person name="Martin F.M."/>
            <person name="Corradi N."/>
        </authorList>
    </citation>
    <scope>NUCLEOTIDE SEQUENCE [LARGE SCALE GENOMIC DNA]</scope>
    <source>
        <strain evidence="4 5">C2</strain>
    </source>
</reference>
<dbReference type="PANTHER" id="PTHR44329:SF298">
    <property type="entry name" value="MIXED LINEAGE KINASE DOMAIN-LIKE PROTEIN"/>
    <property type="match status" value="1"/>
</dbReference>
<dbReference type="Gene3D" id="1.10.510.10">
    <property type="entry name" value="Transferase(Phosphotransferase) domain 1"/>
    <property type="match status" value="1"/>
</dbReference>
<dbReference type="InterPro" id="IPR051681">
    <property type="entry name" value="Ser/Thr_Kinases-Pseudokinases"/>
</dbReference>
<evidence type="ECO:0000256" key="1">
    <source>
        <dbReference type="ARBA" id="ARBA00022741"/>
    </source>
</evidence>
<keyword evidence="1" id="KW-0547">Nucleotide-binding</keyword>
<evidence type="ECO:0000259" key="3">
    <source>
        <dbReference type="PROSITE" id="PS50011"/>
    </source>
</evidence>
<dbReference type="GO" id="GO:0004674">
    <property type="term" value="F:protein serine/threonine kinase activity"/>
    <property type="evidence" value="ECO:0007669"/>
    <property type="project" value="TreeGrafter"/>
</dbReference>
<organism evidence="4 5">
    <name type="scientific">Rhizophagus irregularis</name>
    <dbReference type="NCBI Taxonomy" id="588596"/>
    <lineage>
        <taxon>Eukaryota</taxon>
        <taxon>Fungi</taxon>
        <taxon>Fungi incertae sedis</taxon>
        <taxon>Mucoromycota</taxon>
        <taxon>Glomeromycotina</taxon>
        <taxon>Glomeromycetes</taxon>
        <taxon>Glomerales</taxon>
        <taxon>Glomeraceae</taxon>
        <taxon>Rhizophagus</taxon>
    </lineage>
</organism>
<reference evidence="4 5" key="1">
    <citation type="submission" date="2016-04" db="EMBL/GenBank/DDBJ databases">
        <title>Genome analyses suggest a sexual origin of heterokaryosis in a supposedly ancient asexual fungus.</title>
        <authorList>
            <person name="Ropars J."/>
            <person name="Sedzielewska K."/>
            <person name="Noel J."/>
            <person name="Charron P."/>
            <person name="Farinelli L."/>
            <person name="Marton T."/>
            <person name="Kruger M."/>
            <person name="Pelin A."/>
            <person name="Brachmann A."/>
            <person name="Corradi N."/>
        </authorList>
    </citation>
    <scope>NUCLEOTIDE SEQUENCE [LARGE SCALE GENOMIC DNA]</scope>
    <source>
        <strain evidence="4 5">C2</strain>
    </source>
</reference>
<accession>A0A2N1NKR5</accession>
<protein>
    <submittedName>
        <fullName evidence="4">Kinase-like protein</fullName>
    </submittedName>
</protein>
<evidence type="ECO:0000313" key="5">
    <source>
        <dbReference type="Proteomes" id="UP000233469"/>
    </source>
</evidence>
<keyword evidence="2" id="KW-0067">ATP-binding</keyword>
<proteinExistence type="predicted"/>
<dbReference type="SUPFAM" id="SSF56112">
    <property type="entry name" value="Protein kinase-like (PK-like)"/>
    <property type="match status" value="1"/>
</dbReference>
<keyword evidence="4" id="KW-0808">Transferase</keyword>
<evidence type="ECO:0000313" key="4">
    <source>
        <dbReference type="EMBL" id="PKK74450.1"/>
    </source>
</evidence>
<dbReference type="InterPro" id="IPR001245">
    <property type="entry name" value="Ser-Thr/Tyr_kinase_cat_dom"/>
</dbReference>
<dbReference type="VEuPathDB" id="FungiDB:FUN_014149"/>
<dbReference type="PANTHER" id="PTHR44329">
    <property type="entry name" value="SERINE/THREONINE-PROTEIN KINASE TNNI3K-RELATED"/>
    <property type="match status" value="1"/>
</dbReference>